<dbReference type="EMBL" id="JAODUP010000734">
    <property type="protein sequence ID" value="KAK2144745.1"/>
    <property type="molecule type" value="Genomic_DNA"/>
</dbReference>
<dbReference type="PANTHER" id="PTHR34561">
    <property type="entry name" value="NADH DEHYDROGENASE [UBIQUINONE] 1 ALPHA SUBCOMPLEX ASSEMBLY FACTOR 8"/>
    <property type="match status" value="1"/>
</dbReference>
<keyword evidence="2" id="KW-1185">Reference proteome</keyword>
<gene>
    <name evidence="1" type="ORF">LSH36_734g01013</name>
</gene>
<reference evidence="1" key="1">
    <citation type="journal article" date="2023" name="Mol. Biol. Evol.">
        <title>Third-Generation Sequencing Reveals the Adaptive Role of the Epigenome in Three Deep-Sea Polychaetes.</title>
        <authorList>
            <person name="Perez M."/>
            <person name="Aroh O."/>
            <person name="Sun Y."/>
            <person name="Lan Y."/>
            <person name="Juniper S.K."/>
            <person name="Young C.R."/>
            <person name="Angers B."/>
            <person name="Qian P.Y."/>
        </authorList>
    </citation>
    <scope>NUCLEOTIDE SEQUENCE</scope>
    <source>
        <strain evidence="1">P08H-3</strain>
    </source>
</reference>
<dbReference type="GO" id="GO:0032981">
    <property type="term" value="P:mitochondrial respiratory chain complex I assembly"/>
    <property type="evidence" value="ECO:0007669"/>
    <property type="project" value="InterPro"/>
</dbReference>
<dbReference type="GO" id="GO:0005739">
    <property type="term" value="C:mitochondrion"/>
    <property type="evidence" value="ECO:0007669"/>
    <property type="project" value="InterPro"/>
</dbReference>
<evidence type="ECO:0000313" key="2">
    <source>
        <dbReference type="Proteomes" id="UP001208570"/>
    </source>
</evidence>
<sequence>MAKGSSTWLSARDRMKSFPKALVSCSAEATIYAKCVSTRNNLKKDDCQKQFVAMKTCFEKVMKRR</sequence>
<name>A0AAD9MTE0_9ANNE</name>
<organism evidence="1 2">
    <name type="scientific">Paralvinella palmiformis</name>
    <dbReference type="NCBI Taxonomy" id="53620"/>
    <lineage>
        <taxon>Eukaryota</taxon>
        <taxon>Metazoa</taxon>
        <taxon>Spiralia</taxon>
        <taxon>Lophotrochozoa</taxon>
        <taxon>Annelida</taxon>
        <taxon>Polychaeta</taxon>
        <taxon>Sedentaria</taxon>
        <taxon>Canalipalpata</taxon>
        <taxon>Terebellida</taxon>
        <taxon>Terebelliformia</taxon>
        <taxon>Alvinellidae</taxon>
        <taxon>Paralvinella</taxon>
    </lineage>
</organism>
<dbReference type="Proteomes" id="UP001208570">
    <property type="component" value="Unassembled WGS sequence"/>
</dbReference>
<dbReference type="PANTHER" id="PTHR34561:SF1">
    <property type="entry name" value="NADH DEHYDROGENASE [UBIQUINONE] 1 ALPHA SUBCOMPLEX ASSEMBLY FACTOR 8"/>
    <property type="match status" value="1"/>
</dbReference>
<dbReference type="InterPro" id="IPR034595">
    <property type="entry name" value="NDUFAF8"/>
</dbReference>
<dbReference type="AlphaFoldDB" id="A0AAD9MTE0"/>
<accession>A0AAD9MTE0</accession>
<comment type="caution">
    <text evidence="1">The sequence shown here is derived from an EMBL/GenBank/DDBJ whole genome shotgun (WGS) entry which is preliminary data.</text>
</comment>
<proteinExistence type="predicted"/>
<protein>
    <submittedName>
        <fullName evidence="1">Uncharacterized protein</fullName>
    </submittedName>
</protein>
<evidence type="ECO:0000313" key="1">
    <source>
        <dbReference type="EMBL" id="KAK2144745.1"/>
    </source>
</evidence>